<evidence type="ECO:0000313" key="3">
    <source>
        <dbReference type="Proteomes" id="UP001596549"/>
    </source>
</evidence>
<proteinExistence type="predicted"/>
<gene>
    <name evidence="2" type="ORF">ACFQPF_09200</name>
</gene>
<protein>
    <recommendedName>
        <fullName evidence="4">DUF3953 domain-containing protein</fullName>
    </recommendedName>
</protein>
<keyword evidence="3" id="KW-1185">Reference proteome</keyword>
<name>A0ABW2NRQ1_9BACL</name>
<dbReference type="RefSeq" id="WP_379748854.1">
    <property type="nucleotide sequence ID" value="NZ_JBHTCP010000015.1"/>
</dbReference>
<comment type="caution">
    <text evidence="2">The sequence shown here is derived from an EMBL/GenBank/DDBJ whole genome shotgun (WGS) entry which is preliminary data.</text>
</comment>
<reference evidence="3" key="1">
    <citation type="journal article" date="2019" name="Int. J. Syst. Evol. Microbiol.">
        <title>The Global Catalogue of Microorganisms (GCM) 10K type strain sequencing project: providing services to taxonomists for standard genome sequencing and annotation.</title>
        <authorList>
            <consortium name="The Broad Institute Genomics Platform"/>
            <consortium name="The Broad Institute Genome Sequencing Center for Infectious Disease"/>
            <person name="Wu L."/>
            <person name="Ma J."/>
        </authorList>
    </citation>
    <scope>NUCLEOTIDE SEQUENCE [LARGE SCALE GENOMIC DNA]</scope>
    <source>
        <strain evidence="3">NBRC 106396</strain>
    </source>
</reference>
<keyword evidence="1" id="KW-0472">Membrane</keyword>
<evidence type="ECO:0000313" key="2">
    <source>
        <dbReference type="EMBL" id="MFC7371853.1"/>
    </source>
</evidence>
<feature type="transmembrane region" description="Helical" evidence="1">
    <location>
        <begin position="30"/>
        <end position="50"/>
    </location>
</feature>
<keyword evidence="1" id="KW-1133">Transmembrane helix</keyword>
<dbReference type="EMBL" id="JBHTCP010000015">
    <property type="protein sequence ID" value="MFC7371853.1"/>
    <property type="molecule type" value="Genomic_DNA"/>
</dbReference>
<keyword evidence="1" id="KW-0812">Transmembrane</keyword>
<feature type="transmembrane region" description="Helical" evidence="1">
    <location>
        <begin position="57"/>
        <end position="74"/>
    </location>
</feature>
<evidence type="ECO:0008006" key="4">
    <source>
        <dbReference type="Google" id="ProtNLM"/>
    </source>
</evidence>
<sequence>MFSKLSILFAGLGAIVLITSYKLTHFLEILLATGFLALLIGLILSFAAYARGEKGKMKLLAGAAFFTFALYISWNDPLHIVRVLTWLKN</sequence>
<evidence type="ECO:0000256" key="1">
    <source>
        <dbReference type="SAM" id="Phobius"/>
    </source>
</evidence>
<accession>A0ABW2NRQ1</accession>
<dbReference type="Proteomes" id="UP001596549">
    <property type="component" value="Unassembled WGS sequence"/>
</dbReference>
<organism evidence="2 3">
    <name type="scientific">Fictibacillus iocasae</name>
    <dbReference type="NCBI Taxonomy" id="2715437"/>
    <lineage>
        <taxon>Bacteria</taxon>
        <taxon>Bacillati</taxon>
        <taxon>Bacillota</taxon>
        <taxon>Bacilli</taxon>
        <taxon>Bacillales</taxon>
        <taxon>Fictibacillaceae</taxon>
        <taxon>Fictibacillus</taxon>
    </lineage>
</organism>